<keyword evidence="2 7" id="KW-0813">Transport</keyword>
<dbReference type="CDD" id="cd06261">
    <property type="entry name" value="TM_PBP2"/>
    <property type="match status" value="1"/>
</dbReference>
<dbReference type="RefSeq" id="WP_113032523.1">
    <property type="nucleotide sequence ID" value="NZ_QMFB01000011.1"/>
</dbReference>
<dbReference type="PROSITE" id="PS50928">
    <property type="entry name" value="ABC_TM1"/>
    <property type="match status" value="1"/>
</dbReference>
<reference evidence="9 10" key="1">
    <citation type="journal article" date="2009" name="Int. J. Syst. Evol. Microbiol.">
        <title>Paenibacillus contaminans sp. nov., isolated from a contaminated laboratory plate.</title>
        <authorList>
            <person name="Chou J.H."/>
            <person name="Lee J.H."/>
            <person name="Lin M.C."/>
            <person name="Chang P.S."/>
            <person name="Arun A.B."/>
            <person name="Young C.C."/>
            <person name="Chen W.M."/>
        </authorList>
    </citation>
    <scope>NUCLEOTIDE SEQUENCE [LARGE SCALE GENOMIC DNA]</scope>
    <source>
        <strain evidence="9 10">CKOBP-6</strain>
    </source>
</reference>
<evidence type="ECO:0000256" key="5">
    <source>
        <dbReference type="ARBA" id="ARBA00022989"/>
    </source>
</evidence>
<keyword evidence="4 7" id="KW-0812">Transmembrane</keyword>
<comment type="caution">
    <text evidence="9">The sequence shown here is derived from an EMBL/GenBank/DDBJ whole genome shotgun (WGS) entry which is preliminary data.</text>
</comment>
<keyword evidence="3" id="KW-1003">Cell membrane</keyword>
<feature type="domain" description="ABC transmembrane type-1" evidence="8">
    <location>
        <begin position="70"/>
        <end position="259"/>
    </location>
</feature>
<sequence>MVDTKKLAALSSKLLLCLISLFFLFPFYWMVSSSFKEMSVAYQVPPEIFPLKPIVANYVKLLETEAARWLFNSISISVVTTFAVIVISSMAAYSLAKIPFRAGKYIFSLLVGAMTIPGAVLLIPQFKIAIGLNLVNTYAGLIVHALAAPYMIFLLRQFMMTIPKELLESARIDGCGEVGTFLRIMLPLSKPGLGAIAIFSFVNSWNDYIWQLLIIKDTKMKTLPLGVATLIDAEAVDWGLIMAGSVLASLPVMIIFVSFQKYFVQGLTVGAVKG</sequence>
<dbReference type="AlphaFoldDB" id="A0A329MJ82"/>
<evidence type="ECO:0000313" key="9">
    <source>
        <dbReference type="EMBL" id="RAV19618.1"/>
    </source>
</evidence>
<dbReference type="EMBL" id="QMFB01000011">
    <property type="protein sequence ID" value="RAV19618.1"/>
    <property type="molecule type" value="Genomic_DNA"/>
</dbReference>
<organism evidence="9 10">
    <name type="scientific">Paenibacillus contaminans</name>
    <dbReference type="NCBI Taxonomy" id="450362"/>
    <lineage>
        <taxon>Bacteria</taxon>
        <taxon>Bacillati</taxon>
        <taxon>Bacillota</taxon>
        <taxon>Bacilli</taxon>
        <taxon>Bacillales</taxon>
        <taxon>Paenibacillaceae</taxon>
        <taxon>Paenibacillus</taxon>
    </lineage>
</organism>
<dbReference type="InterPro" id="IPR000515">
    <property type="entry name" value="MetI-like"/>
</dbReference>
<evidence type="ECO:0000256" key="1">
    <source>
        <dbReference type="ARBA" id="ARBA00004651"/>
    </source>
</evidence>
<evidence type="ECO:0000256" key="2">
    <source>
        <dbReference type="ARBA" id="ARBA00022448"/>
    </source>
</evidence>
<evidence type="ECO:0000313" key="10">
    <source>
        <dbReference type="Proteomes" id="UP000250369"/>
    </source>
</evidence>
<feature type="transmembrane region" description="Helical" evidence="7">
    <location>
        <begin position="235"/>
        <end position="257"/>
    </location>
</feature>
<feature type="transmembrane region" description="Helical" evidence="7">
    <location>
        <begin position="105"/>
        <end position="123"/>
    </location>
</feature>
<dbReference type="PANTHER" id="PTHR43744">
    <property type="entry name" value="ABC TRANSPORTER PERMEASE PROTEIN MG189-RELATED-RELATED"/>
    <property type="match status" value="1"/>
</dbReference>
<feature type="transmembrane region" description="Helical" evidence="7">
    <location>
        <begin position="135"/>
        <end position="155"/>
    </location>
</feature>
<keyword evidence="5 7" id="KW-1133">Transmembrane helix</keyword>
<dbReference type="OrthoDB" id="9771544at2"/>
<evidence type="ECO:0000256" key="7">
    <source>
        <dbReference type="RuleBase" id="RU363032"/>
    </source>
</evidence>
<accession>A0A329MJ82</accession>
<dbReference type="Pfam" id="PF00528">
    <property type="entry name" value="BPD_transp_1"/>
    <property type="match status" value="1"/>
</dbReference>
<proteinExistence type="inferred from homology"/>
<name>A0A329MJ82_9BACL</name>
<evidence type="ECO:0000259" key="8">
    <source>
        <dbReference type="PROSITE" id="PS50928"/>
    </source>
</evidence>
<dbReference type="PANTHER" id="PTHR43744:SF12">
    <property type="entry name" value="ABC TRANSPORTER PERMEASE PROTEIN MG189-RELATED"/>
    <property type="match status" value="1"/>
</dbReference>
<feature type="transmembrane region" description="Helical" evidence="7">
    <location>
        <begin position="69"/>
        <end position="93"/>
    </location>
</feature>
<feature type="transmembrane region" description="Helical" evidence="7">
    <location>
        <begin position="7"/>
        <end position="29"/>
    </location>
</feature>
<keyword evidence="6 7" id="KW-0472">Membrane</keyword>
<dbReference type="GO" id="GO:0005886">
    <property type="term" value="C:plasma membrane"/>
    <property type="evidence" value="ECO:0007669"/>
    <property type="project" value="UniProtKB-SubCell"/>
</dbReference>
<feature type="transmembrane region" description="Helical" evidence="7">
    <location>
        <begin position="193"/>
        <end position="215"/>
    </location>
</feature>
<evidence type="ECO:0000256" key="4">
    <source>
        <dbReference type="ARBA" id="ARBA00022692"/>
    </source>
</evidence>
<dbReference type="Proteomes" id="UP000250369">
    <property type="component" value="Unassembled WGS sequence"/>
</dbReference>
<evidence type="ECO:0000256" key="3">
    <source>
        <dbReference type="ARBA" id="ARBA00022475"/>
    </source>
</evidence>
<keyword evidence="10" id="KW-1185">Reference proteome</keyword>
<evidence type="ECO:0000256" key="6">
    <source>
        <dbReference type="ARBA" id="ARBA00023136"/>
    </source>
</evidence>
<protein>
    <submittedName>
        <fullName evidence="9">Carbohydrate ABC transporter permease</fullName>
    </submittedName>
</protein>
<dbReference type="InterPro" id="IPR035906">
    <property type="entry name" value="MetI-like_sf"/>
</dbReference>
<dbReference type="SUPFAM" id="SSF161098">
    <property type="entry name" value="MetI-like"/>
    <property type="match status" value="1"/>
</dbReference>
<comment type="similarity">
    <text evidence="7">Belongs to the binding-protein-dependent transport system permease family.</text>
</comment>
<comment type="subcellular location">
    <subcellularLocation>
        <location evidence="1 7">Cell membrane</location>
        <topology evidence="1 7">Multi-pass membrane protein</topology>
    </subcellularLocation>
</comment>
<dbReference type="GO" id="GO:0055085">
    <property type="term" value="P:transmembrane transport"/>
    <property type="evidence" value="ECO:0007669"/>
    <property type="project" value="InterPro"/>
</dbReference>
<dbReference type="Gene3D" id="1.10.3720.10">
    <property type="entry name" value="MetI-like"/>
    <property type="match status" value="1"/>
</dbReference>
<gene>
    <name evidence="9" type="ORF">DQG23_19335</name>
</gene>